<dbReference type="OrthoDB" id="331544at2759"/>
<dbReference type="Gene3D" id="3.90.25.10">
    <property type="entry name" value="UDP-galactose 4-epimerase, domain 1"/>
    <property type="match status" value="1"/>
</dbReference>
<evidence type="ECO:0000256" key="2">
    <source>
        <dbReference type="SAM" id="MobiDB-lite"/>
    </source>
</evidence>
<protein>
    <recommendedName>
        <fullName evidence="3">NAD-dependent epimerase/dehydratase domain-containing protein</fullName>
    </recommendedName>
</protein>
<evidence type="ECO:0000256" key="1">
    <source>
        <dbReference type="ARBA" id="ARBA00007637"/>
    </source>
</evidence>
<evidence type="ECO:0000313" key="5">
    <source>
        <dbReference type="Proteomes" id="UP000809789"/>
    </source>
</evidence>
<evidence type="ECO:0000259" key="3">
    <source>
        <dbReference type="Pfam" id="PF01370"/>
    </source>
</evidence>
<comment type="similarity">
    <text evidence="1">Belongs to the NAD(P)-dependent epimerase/dehydratase family.</text>
</comment>
<reference evidence="4" key="1">
    <citation type="submission" date="2021-07" db="EMBL/GenBank/DDBJ databases">
        <title>Elsinoe batatas strain:CRI-CJ2 Genome sequencing and assembly.</title>
        <authorList>
            <person name="Huang L."/>
        </authorList>
    </citation>
    <scope>NUCLEOTIDE SEQUENCE</scope>
    <source>
        <strain evidence="4">CRI-CJ2</strain>
    </source>
</reference>
<proteinExistence type="inferred from homology"/>
<name>A0A8K0KYE0_9PEZI</name>
<dbReference type="EMBL" id="JAESVG020000009">
    <property type="protein sequence ID" value="KAG8624261.1"/>
    <property type="molecule type" value="Genomic_DNA"/>
</dbReference>
<feature type="region of interest" description="Disordered" evidence="2">
    <location>
        <begin position="643"/>
        <end position="675"/>
    </location>
</feature>
<evidence type="ECO:0000313" key="4">
    <source>
        <dbReference type="EMBL" id="KAG8624261.1"/>
    </source>
</evidence>
<dbReference type="SUPFAM" id="SSF51735">
    <property type="entry name" value="NAD(P)-binding Rossmann-fold domains"/>
    <property type="match status" value="1"/>
</dbReference>
<organism evidence="4 5">
    <name type="scientific">Elsinoe batatas</name>
    <dbReference type="NCBI Taxonomy" id="2601811"/>
    <lineage>
        <taxon>Eukaryota</taxon>
        <taxon>Fungi</taxon>
        <taxon>Dikarya</taxon>
        <taxon>Ascomycota</taxon>
        <taxon>Pezizomycotina</taxon>
        <taxon>Dothideomycetes</taxon>
        <taxon>Dothideomycetidae</taxon>
        <taxon>Myriangiales</taxon>
        <taxon>Elsinoaceae</taxon>
        <taxon>Elsinoe</taxon>
    </lineage>
</organism>
<dbReference type="Pfam" id="PF01370">
    <property type="entry name" value="Epimerase"/>
    <property type="match status" value="1"/>
</dbReference>
<dbReference type="AlphaFoldDB" id="A0A8K0KYE0"/>
<feature type="domain" description="NAD-dependent epimerase/dehydratase" evidence="3">
    <location>
        <begin position="105"/>
        <end position="344"/>
    </location>
</feature>
<accession>A0A8K0KYE0</accession>
<dbReference type="Proteomes" id="UP000809789">
    <property type="component" value="Unassembled WGS sequence"/>
</dbReference>
<comment type="caution">
    <text evidence="4">The sequence shown here is derived from an EMBL/GenBank/DDBJ whole genome shotgun (WGS) entry which is preliminary data.</text>
</comment>
<dbReference type="InterPro" id="IPR036291">
    <property type="entry name" value="NAD(P)-bd_dom_sf"/>
</dbReference>
<keyword evidence="5" id="KW-1185">Reference proteome</keyword>
<gene>
    <name evidence="4" type="ORF">KVT40_007328</name>
</gene>
<dbReference type="Gene3D" id="3.40.50.720">
    <property type="entry name" value="NAD(P)-binding Rossmann-like Domain"/>
    <property type="match status" value="1"/>
</dbReference>
<dbReference type="PANTHER" id="PTHR43000">
    <property type="entry name" value="DTDP-D-GLUCOSE 4,6-DEHYDRATASE-RELATED"/>
    <property type="match status" value="1"/>
</dbReference>
<sequence length="753" mass="82544">MLTPVQHRRVVIGTISFLILATILFLTLPASSVGRVPKLLRYKHTIDASTSADVSNQDLSMPTGSFTYDNIAQITSDLEVARDPCEGLALPEGGKNATGTEGTLVLVTGGAGFIGSNLVDRLLHLGYKVRIFDNLYTGFIRNVPLEHENVEFFFGDILDRKALQEAIKGVDYVFHLAAMSKVVPSLKNPDMARFCLESNALGSWNVLEEARLAGHIKKVIYAASSTYYGNAPPPHKETMAPDFLTPYSSSKYEGELQMQTFDQLFGVPTVSTRFFMVYGPRQPTTGAYAIVTGVFAKEAADGKPLTIEGDGSHSRDFIHVSDIVEGLILAQQSPTLHGEVINLGTGSSYSVQDLADLVSKDQVKLPPREHDLVRTLADTCKMKKLLQYQPRTDFIKEMSYMVKATKEGNVFTQDWFTLPRALSAPHLLPTGSPEFGWPKEQNDLDALLVSLQHVKEKIHAGDEDSQRLVTVLPLTLHGLDDTDLPALRELLLNTVYTLVRYGDVVRYIVAATNDKALAICTELNLPCLDVRDNLKSGPALVDALLSRGYDVHYAVIGNSYASSVPAFLYSNSNEEISSSDVIRVQQQGDFFVRLTDETRHAFSSMDKNGPTSHLSMLRGKSWPNAELSQARFEAAHLCDEPVKQTSSYTDDGGEGYSTPPADHKAASGSKVPHQTRASHKVCDTIGHRLFLTPGCADKPMVVANATVEALVKAGAFHLSQCHDPEHCDIQQILPSRWIQKTADLATSGDLCSY</sequence>
<dbReference type="InterPro" id="IPR001509">
    <property type="entry name" value="Epimerase_deHydtase"/>
</dbReference>